<evidence type="ECO:0008006" key="10">
    <source>
        <dbReference type="Google" id="ProtNLM"/>
    </source>
</evidence>
<evidence type="ECO:0000313" key="9">
    <source>
        <dbReference type="Proteomes" id="UP001590950"/>
    </source>
</evidence>
<keyword evidence="5" id="KW-0479">Metal-binding</keyword>
<dbReference type="EMBL" id="JBEFKJ010000046">
    <property type="protein sequence ID" value="KAL2036993.1"/>
    <property type="molecule type" value="Genomic_DNA"/>
</dbReference>
<keyword evidence="6" id="KW-0408">Iron</keyword>
<feature type="transmembrane region" description="Helical" evidence="7">
    <location>
        <begin position="20"/>
        <end position="39"/>
    </location>
</feature>
<dbReference type="PANTHER" id="PTHR24306">
    <property type="match status" value="1"/>
</dbReference>
<keyword evidence="4" id="KW-0443">Lipid metabolism</keyword>
<evidence type="ECO:0000256" key="4">
    <source>
        <dbReference type="ARBA" id="ARBA00022516"/>
    </source>
</evidence>
<keyword evidence="7" id="KW-0812">Transmembrane</keyword>
<evidence type="ECO:0000256" key="2">
    <source>
        <dbReference type="ARBA" id="ARBA00004389"/>
    </source>
</evidence>
<dbReference type="SUPFAM" id="SSF48264">
    <property type="entry name" value="Cytochrome P450"/>
    <property type="match status" value="1"/>
</dbReference>
<evidence type="ECO:0000256" key="5">
    <source>
        <dbReference type="ARBA" id="ARBA00022723"/>
    </source>
</evidence>
<comment type="cofactor">
    <cofactor evidence="1">
        <name>heme</name>
        <dbReference type="ChEBI" id="CHEBI:30413"/>
    </cofactor>
</comment>
<evidence type="ECO:0000256" key="1">
    <source>
        <dbReference type="ARBA" id="ARBA00001971"/>
    </source>
</evidence>
<keyword evidence="7" id="KW-1133">Transmembrane helix</keyword>
<dbReference type="PRINTS" id="PR00465">
    <property type="entry name" value="EP450IV"/>
</dbReference>
<dbReference type="Gene3D" id="1.10.630.10">
    <property type="entry name" value="Cytochrome P450"/>
    <property type="match status" value="1"/>
</dbReference>
<dbReference type="Proteomes" id="UP001590950">
    <property type="component" value="Unassembled WGS sequence"/>
</dbReference>
<evidence type="ECO:0000256" key="3">
    <source>
        <dbReference type="ARBA" id="ARBA00010617"/>
    </source>
</evidence>
<name>A0ABR3ZW71_9LECA</name>
<dbReference type="InterPro" id="IPR002403">
    <property type="entry name" value="Cyt_P450_E_grp-IV"/>
</dbReference>
<dbReference type="InterPro" id="IPR001128">
    <property type="entry name" value="Cyt_P450"/>
</dbReference>
<dbReference type="PANTHER" id="PTHR24306:SF7">
    <property type="entry name" value="AHBB"/>
    <property type="match status" value="1"/>
</dbReference>
<evidence type="ECO:0000313" key="8">
    <source>
        <dbReference type="EMBL" id="KAL2036993.1"/>
    </source>
</evidence>
<comment type="caution">
    <text evidence="8">The sequence shown here is derived from an EMBL/GenBank/DDBJ whole genome shotgun (WGS) entry which is preliminary data.</text>
</comment>
<comment type="similarity">
    <text evidence="3">Belongs to the cytochrome P450 family.</text>
</comment>
<keyword evidence="7" id="KW-0472">Membrane</keyword>
<dbReference type="Pfam" id="PF00067">
    <property type="entry name" value="p450"/>
    <property type="match status" value="1"/>
</dbReference>
<feature type="transmembrane region" description="Helical" evidence="7">
    <location>
        <begin position="92"/>
        <end position="110"/>
    </location>
</feature>
<evidence type="ECO:0000256" key="6">
    <source>
        <dbReference type="ARBA" id="ARBA00023004"/>
    </source>
</evidence>
<organism evidence="8 9">
    <name type="scientific">Stereocaulon virgatum</name>
    <dbReference type="NCBI Taxonomy" id="373712"/>
    <lineage>
        <taxon>Eukaryota</taxon>
        <taxon>Fungi</taxon>
        <taxon>Dikarya</taxon>
        <taxon>Ascomycota</taxon>
        <taxon>Pezizomycotina</taxon>
        <taxon>Lecanoromycetes</taxon>
        <taxon>OSLEUM clade</taxon>
        <taxon>Lecanoromycetidae</taxon>
        <taxon>Lecanorales</taxon>
        <taxon>Lecanorineae</taxon>
        <taxon>Stereocaulaceae</taxon>
        <taxon>Stereocaulon</taxon>
    </lineage>
</organism>
<protein>
    <recommendedName>
        <fullName evidence="10">Cytochrome P450</fullName>
    </recommendedName>
</protein>
<keyword evidence="4" id="KW-0444">Lipid biosynthesis</keyword>
<reference evidence="8 9" key="1">
    <citation type="submission" date="2024-09" db="EMBL/GenBank/DDBJ databases">
        <title>Rethinking Asexuality: The Enigmatic Case of Functional Sexual Genes in Lepraria (Stereocaulaceae).</title>
        <authorList>
            <person name="Doellman M."/>
            <person name="Sun Y."/>
            <person name="Barcenas-Pena A."/>
            <person name="Lumbsch H.T."/>
            <person name="Grewe F."/>
        </authorList>
    </citation>
    <scope>NUCLEOTIDE SEQUENCE [LARGE SCALE GENOMIC DNA]</scope>
    <source>
        <strain evidence="8 9">Mercado 3170</strain>
    </source>
</reference>
<evidence type="ECO:0000256" key="7">
    <source>
        <dbReference type="SAM" id="Phobius"/>
    </source>
</evidence>
<proteinExistence type="inferred from homology"/>
<feature type="transmembrane region" description="Helical" evidence="7">
    <location>
        <begin position="59"/>
        <end position="80"/>
    </location>
</feature>
<dbReference type="InterPro" id="IPR036396">
    <property type="entry name" value="Cyt_P450_sf"/>
</dbReference>
<keyword evidence="9" id="KW-1185">Reference proteome</keyword>
<sequence length="563" mass="62871">MSTMNTQFVADAIASASQSLTIKALILLGVIACTTRFISGRNYKTELSNYGDASKVATLPYWVPYLGHIFPMLLNPMRFLHSCKKQATNQIFALYLFGSKYIIVWTPMLVDSIFENPNAAFNSSERSWLINSRVFGAAKKHKQNYLKEHSTARRSLHQQLSSNPNTLELVQPIIRGIQEHTPELVSFSTSIVDQNIWERTASPTIDISAVEINLFTLIKNFVGQISLPALAGNEFLEAYPTTLDDLWDLDGGIKWLMLGVNRLLGIPSLTRAHLARRRLLDALHTFHRAIDGVHAGDEPKEPFRQLSDVGSLLETSRSLWRSSSLRDVNGLYDLSLLWAVSTKPSHLIFWMLLHIWATPGLANQVRDEIKIYATATQPPRDFGIPEPPRLKIDIGGLVKSCPLLKACYYECVRLYSAPTSVGSVNNDMIIRGDRDDGVEPPKFSLDAGSNVAAPLSLHHYDPNFFKDPHVFRPGRFLQANKDGKGQQTFVPGTIKPWGIGDSACPGRDLAQKQVLAFVVGILALWNFEPADNKGWKVPDQVERAVISVPAVDIRVNLRPRELL</sequence>
<gene>
    <name evidence="8" type="ORF">N7G274_010278</name>
</gene>
<accession>A0ABR3ZW71</accession>
<comment type="subcellular location">
    <subcellularLocation>
        <location evidence="2">Endoplasmic reticulum membrane</location>
        <topology evidence="2">Single-pass membrane protein</topology>
    </subcellularLocation>
</comment>